<dbReference type="Gene3D" id="2.60.120.260">
    <property type="entry name" value="Galactose-binding domain-like"/>
    <property type="match status" value="1"/>
</dbReference>
<feature type="domain" description="CBM6" evidence="3">
    <location>
        <begin position="193"/>
        <end position="326"/>
    </location>
</feature>
<dbReference type="PROSITE" id="PS51175">
    <property type="entry name" value="CBM6"/>
    <property type="match status" value="1"/>
</dbReference>
<dbReference type="InterPro" id="IPR008979">
    <property type="entry name" value="Galactose-bd-like_sf"/>
</dbReference>
<keyword evidence="2" id="KW-0472">Membrane</keyword>
<proteinExistence type="predicted"/>
<feature type="compositionally biased region" description="Basic and acidic residues" evidence="1">
    <location>
        <begin position="153"/>
        <end position="163"/>
    </location>
</feature>
<accession>A0ABT0X3X9</accession>
<feature type="compositionally biased region" description="Low complexity" evidence="1">
    <location>
        <begin position="67"/>
        <end position="77"/>
    </location>
</feature>
<reference evidence="4" key="1">
    <citation type="journal article" date="2023" name="Int. J. Syst. Evol. Microbiol.">
        <title>Streptomyces meridianus sp. nov. isolated from brackish water of the Tagus estuary in Alcochete, Portugal.</title>
        <authorList>
            <person name="Santos J.D.N."/>
            <person name="Klimek D."/>
            <person name="Calusinska M."/>
            <person name="Lobo Da Cunha A."/>
            <person name="Catita J."/>
            <person name="Goncalves H."/>
            <person name="Gonzalez I."/>
            <person name="Reyes F."/>
            <person name="Lage O.M."/>
        </authorList>
    </citation>
    <scope>NUCLEOTIDE SEQUENCE</scope>
    <source>
        <strain evidence="4">MTZ3.1</strain>
    </source>
</reference>
<keyword evidence="2" id="KW-1133">Transmembrane helix</keyword>
<evidence type="ECO:0000313" key="5">
    <source>
        <dbReference type="Proteomes" id="UP001167160"/>
    </source>
</evidence>
<protein>
    <submittedName>
        <fullName evidence="4">Carbohydrate-binding protein</fullName>
    </submittedName>
</protein>
<dbReference type="RefSeq" id="WP_251411751.1">
    <property type="nucleotide sequence ID" value="NZ_JAMQGM010000017.1"/>
</dbReference>
<feature type="region of interest" description="Disordered" evidence="1">
    <location>
        <begin position="152"/>
        <end position="223"/>
    </location>
</feature>
<organism evidence="4 5">
    <name type="scientific">Streptomyces meridianus</name>
    <dbReference type="NCBI Taxonomy" id="2938945"/>
    <lineage>
        <taxon>Bacteria</taxon>
        <taxon>Bacillati</taxon>
        <taxon>Actinomycetota</taxon>
        <taxon>Actinomycetes</taxon>
        <taxon>Kitasatosporales</taxon>
        <taxon>Streptomycetaceae</taxon>
        <taxon>Streptomyces</taxon>
    </lineage>
</organism>
<evidence type="ECO:0000259" key="3">
    <source>
        <dbReference type="PROSITE" id="PS51175"/>
    </source>
</evidence>
<evidence type="ECO:0000256" key="2">
    <source>
        <dbReference type="SAM" id="Phobius"/>
    </source>
</evidence>
<feature type="region of interest" description="Disordered" evidence="1">
    <location>
        <begin position="1"/>
        <end position="124"/>
    </location>
</feature>
<feature type="compositionally biased region" description="Low complexity" evidence="1">
    <location>
        <begin position="33"/>
        <end position="50"/>
    </location>
</feature>
<comment type="caution">
    <text evidence="4">The sequence shown here is derived from an EMBL/GenBank/DDBJ whole genome shotgun (WGS) entry which is preliminary data.</text>
</comment>
<keyword evidence="2" id="KW-0812">Transmembrane</keyword>
<evidence type="ECO:0000256" key="1">
    <source>
        <dbReference type="SAM" id="MobiDB-lite"/>
    </source>
</evidence>
<keyword evidence="5" id="KW-1185">Reference proteome</keyword>
<dbReference type="InterPro" id="IPR005084">
    <property type="entry name" value="CBM6"/>
</dbReference>
<feature type="transmembrane region" description="Helical" evidence="2">
    <location>
        <begin position="127"/>
        <end position="148"/>
    </location>
</feature>
<dbReference type="SUPFAM" id="SSF49785">
    <property type="entry name" value="Galactose-binding domain-like"/>
    <property type="match status" value="1"/>
</dbReference>
<name>A0ABT0X3X9_9ACTN</name>
<sequence>MTAGNNGASPENDDPFGYLYRSEGGDGGAEANTGAAPRAGGYGYPGTAPQPGVPRTSYNQVKRVGERQYGQQAQQPQGYGGSGYDRTSPNPHYAAPETLPGGAPSEGVNPGGRAAVRQASRGPNNKGLLIGAIAVVGAVVIGIGVAMASNGNDDGREPGKDDAAAAVADSGDGGRDQEGSRERKRPDKPFATGKKDAVGLRLDGGATPARDVPNATSGSGAYVGGMQQPGATASWSVDVPKKGLYTLFVGYGVPGQDANATLVVNGKPRTEPLPLKNYANAKPGEWDKGWTRTFAWIELNEGTNAIQVSCAQGNQCNFNLDWVRLKSGQVKK</sequence>
<dbReference type="Proteomes" id="UP001167160">
    <property type="component" value="Unassembled WGS sequence"/>
</dbReference>
<gene>
    <name evidence="4" type="ORF">M1E25_07785</name>
</gene>
<evidence type="ECO:0000313" key="4">
    <source>
        <dbReference type="EMBL" id="MCM2577251.1"/>
    </source>
</evidence>
<feature type="compositionally biased region" description="Basic and acidic residues" evidence="1">
    <location>
        <begin position="172"/>
        <end position="198"/>
    </location>
</feature>
<dbReference type="EMBL" id="JAMQGM010000017">
    <property type="protein sequence ID" value="MCM2577251.1"/>
    <property type="molecule type" value="Genomic_DNA"/>
</dbReference>